<evidence type="ECO:0000313" key="2">
    <source>
        <dbReference type="Proteomes" id="UP000276379"/>
    </source>
</evidence>
<dbReference type="EMBL" id="PDES01000019">
    <property type="protein sequence ID" value="RRQ79167.1"/>
    <property type="molecule type" value="Genomic_DNA"/>
</dbReference>
<proteinExistence type="predicted"/>
<evidence type="ECO:0000313" key="1">
    <source>
        <dbReference type="EMBL" id="RRQ79167.1"/>
    </source>
</evidence>
<accession>A0A426RX26</accession>
<comment type="caution">
    <text evidence="1">The sequence shown here is derived from an EMBL/GenBank/DDBJ whole genome shotgun (WGS) entry which is preliminary data.</text>
</comment>
<keyword evidence="2" id="KW-1185">Reference proteome</keyword>
<reference evidence="1 2" key="1">
    <citation type="submission" date="2017-10" db="EMBL/GenBank/DDBJ databases">
        <title>Draft genome of actinobacteria isolated from guarana (Paullinia cupana (Mart.) Ducke.</title>
        <authorList>
            <person name="Siqueira K.A."/>
            <person name="Liotti R.G."/>
            <person name="Mendes T.A."/>
            <person name="Soares M.A."/>
        </authorList>
    </citation>
    <scope>NUCLEOTIDE SEQUENCE [LARGE SCALE GENOMIC DNA]</scope>
    <source>
        <strain evidence="1 2">199</strain>
    </source>
</reference>
<gene>
    <name evidence="1" type="ORF">CQW44_34930</name>
</gene>
<dbReference type="Proteomes" id="UP000276379">
    <property type="component" value="Unassembled WGS sequence"/>
</dbReference>
<protein>
    <submittedName>
        <fullName evidence="1">Uncharacterized protein</fullName>
    </submittedName>
</protein>
<sequence length="60" mass="6118">MSEAGDRSQASDARGGFQFFSQLLVLQGDALDLAGGEREGLGGLAVATLEFGISGDESVI</sequence>
<organism evidence="1 2">
    <name type="scientific">Streptomyces griseofuscus</name>
    <dbReference type="NCBI Taxonomy" id="146922"/>
    <lineage>
        <taxon>Bacteria</taxon>
        <taxon>Bacillati</taxon>
        <taxon>Actinomycetota</taxon>
        <taxon>Actinomycetes</taxon>
        <taxon>Kitasatosporales</taxon>
        <taxon>Streptomycetaceae</taxon>
        <taxon>Streptomyces</taxon>
    </lineage>
</organism>
<name>A0A426RX26_9ACTN</name>
<dbReference type="AlphaFoldDB" id="A0A426RX26"/>